<dbReference type="PANTHER" id="PTHR30502:SF0">
    <property type="entry name" value="PHOSPHOENOLPYRUVATE CARBOXYLASE FAMILY PROTEIN"/>
    <property type="match status" value="1"/>
</dbReference>
<dbReference type="Pfam" id="PF03328">
    <property type="entry name" value="HpcH_HpaI"/>
    <property type="match status" value="1"/>
</dbReference>
<reference evidence="5" key="1">
    <citation type="submission" date="2023-01" db="EMBL/GenBank/DDBJ databases">
        <title>Comparative genomic analysis of cold water coral derived Sulfitobacter faviae: insights into their metabolism and habitat adaptation.</title>
        <authorList>
            <person name="Guo Y."/>
            <person name="Lin S."/>
            <person name="Huang Z."/>
            <person name="Tang K."/>
            <person name="Wang X."/>
        </authorList>
    </citation>
    <scope>NUCLEOTIDE SEQUENCE</scope>
    <source>
        <strain evidence="5">SCSIO W_1865</strain>
    </source>
</reference>
<accession>A0AAX3LM58</accession>
<protein>
    <submittedName>
        <fullName evidence="5">Aldolase/citrate lyase family protein</fullName>
    </submittedName>
</protein>
<dbReference type="EMBL" id="CP116423">
    <property type="protein sequence ID" value="WCE69714.1"/>
    <property type="molecule type" value="Genomic_DNA"/>
</dbReference>
<dbReference type="RefSeq" id="WP_271688077.1">
    <property type="nucleotide sequence ID" value="NZ_CP116423.1"/>
</dbReference>
<name>A0AAX3LM58_9RHOB</name>
<dbReference type="InterPro" id="IPR050251">
    <property type="entry name" value="HpcH-HpaI_aldolase"/>
</dbReference>
<evidence type="ECO:0000256" key="3">
    <source>
        <dbReference type="ARBA" id="ARBA00023239"/>
    </source>
</evidence>
<gene>
    <name evidence="5" type="ORF">PL336_13030</name>
</gene>
<proteinExistence type="inferred from homology"/>
<dbReference type="InterPro" id="IPR015813">
    <property type="entry name" value="Pyrv/PenolPyrv_kinase-like_dom"/>
</dbReference>
<dbReference type="InterPro" id="IPR005000">
    <property type="entry name" value="Aldolase/citrate-lyase_domain"/>
</dbReference>
<evidence type="ECO:0000259" key="4">
    <source>
        <dbReference type="Pfam" id="PF03328"/>
    </source>
</evidence>
<dbReference type="Proteomes" id="UP001210770">
    <property type="component" value="Chromosome"/>
</dbReference>
<keyword evidence="3 5" id="KW-0456">Lyase</keyword>
<organism evidence="5 6">
    <name type="scientific">Sulfitobacter faviae</name>
    <dbReference type="NCBI Taxonomy" id="1775881"/>
    <lineage>
        <taxon>Bacteria</taxon>
        <taxon>Pseudomonadati</taxon>
        <taxon>Pseudomonadota</taxon>
        <taxon>Alphaproteobacteria</taxon>
        <taxon>Rhodobacterales</taxon>
        <taxon>Roseobacteraceae</taxon>
        <taxon>Sulfitobacter</taxon>
    </lineage>
</organism>
<dbReference type="AlphaFoldDB" id="A0AAX3LM58"/>
<sequence>MKLRENSFLTAIRAGQKQLGLWVSLSNGYAAEVVAHAGYDWVMLDMEHAPSDMASVLGQLQAFSGSETTAMVRPDWNDAVKVKRLMDLGAPGLLFPMVQTPDEARAAVAACRYPPRGIRGVAGLNRANQFGRVADYNAEVENQTAILIQLETRAAVENAAAFAEVEGIDGIFFGPADIAADMAHLGQTLHPEVWEVIRPAAKLLMDKGIPVGTLVTDPDFAAQLLNEGFTFVACGTDVGLLAQGADALRAKVRDKISET</sequence>
<evidence type="ECO:0000313" key="6">
    <source>
        <dbReference type="Proteomes" id="UP001210770"/>
    </source>
</evidence>
<evidence type="ECO:0000313" key="5">
    <source>
        <dbReference type="EMBL" id="WCE69714.1"/>
    </source>
</evidence>
<dbReference type="InterPro" id="IPR040442">
    <property type="entry name" value="Pyrv_kinase-like_dom_sf"/>
</dbReference>
<keyword evidence="2" id="KW-0479">Metal-binding</keyword>
<dbReference type="PANTHER" id="PTHR30502">
    <property type="entry name" value="2-KETO-3-DEOXY-L-RHAMNONATE ALDOLASE"/>
    <property type="match status" value="1"/>
</dbReference>
<dbReference type="SUPFAM" id="SSF51621">
    <property type="entry name" value="Phosphoenolpyruvate/pyruvate domain"/>
    <property type="match status" value="1"/>
</dbReference>
<dbReference type="GO" id="GO:0016832">
    <property type="term" value="F:aldehyde-lyase activity"/>
    <property type="evidence" value="ECO:0007669"/>
    <property type="project" value="TreeGrafter"/>
</dbReference>
<dbReference type="Gene3D" id="3.20.20.60">
    <property type="entry name" value="Phosphoenolpyruvate-binding domains"/>
    <property type="match status" value="1"/>
</dbReference>
<dbReference type="GO" id="GO:0005737">
    <property type="term" value="C:cytoplasm"/>
    <property type="evidence" value="ECO:0007669"/>
    <property type="project" value="TreeGrafter"/>
</dbReference>
<evidence type="ECO:0000256" key="2">
    <source>
        <dbReference type="ARBA" id="ARBA00022723"/>
    </source>
</evidence>
<dbReference type="GO" id="GO:0046872">
    <property type="term" value="F:metal ion binding"/>
    <property type="evidence" value="ECO:0007669"/>
    <property type="project" value="UniProtKB-KW"/>
</dbReference>
<evidence type="ECO:0000256" key="1">
    <source>
        <dbReference type="ARBA" id="ARBA00005568"/>
    </source>
</evidence>
<feature type="domain" description="HpcH/HpaI aldolase/citrate lyase" evidence="4">
    <location>
        <begin position="18"/>
        <end position="242"/>
    </location>
</feature>
<comment type="similarity">
    <text evidence="1">Belongs to the HpcH/HpaI aldolase family.</text>
</comment>